<accession>D7FS07</accession>
<evidence type="ECO:0000256" key="4">
    <source>
        <dbReference type="SAM" id="MobiDB-lite"/>
    </source>
</evidence>
<dbReference type="STRING" id="2880.D7FS07"/>
<feature type="repeat" description="ANK" evidence="3">
    <location>
        <begin position="95"/>
        <end position="127"/>
    </location>
</feature>
<organism evidence="5 6">
    <name type="scientific">Ectocarpus siliculosus</name>
    <name type="common">Brown alga</name>
    <name type="synonym">Conferva siliculosa</name>
    <dbReference type="NCBI Taxonomy" id="2880"/>
    <lineage>
        <taxon>Eukaryota</taxon>
        <taxon>Sar</taxon>
        <taxon>Stramenopiles</taxon>
        <taxon>Ochrophyta</taxon>
        <taxon>PX clade</taxon>
        <taxon>Phaeophyceae</taxon>
        <taxon>Ectocarpales</taxon>
        <taxon>Ectocarpaceae</taxon>
        <taxon>Ectocarpus</taxon>
    </lineage>
</organism>
<dbReference type="Gene3D" id="1.25.40.20">
    <property type="entry name" value="Ankyrin repeat-containing domain"/>
    <property type="match status" value="1"/>
</dbReference>
<dbReference type="AlphaFoldDB" id="D7FS07"/>
<name>D7FS07_ECTSI</name>
<dbReference type="SUPFAM" id="SSF48403">
    <property type="entry name" value="Ankyrin repeat"/>
    <property type="match status" value="1"/>
</dbReference>
<dbReference type="Proteomes" id="UP000002630">
    <property type="component" value="Linkage Group LG26"/>
</dbReference>
<feature type="repeat" description="ANK" evidence="3">
    <location>
        <begin position="131"/>
        <end position="163"/>
    </location>
</feature>
<proteinExistence type="predicted"/>
<dbReference type="EMBL" id="FN648405">
    <property type="protein sequence ID" value="CBJ30948.1"/>
    <property type="molecule type" value="Genomic_DNA"/>
</dbReference>
<feature type="region of interest" description="Disordered" evidence="4">
    <location>
        <begin position="240"/>
        <end position="267"/>
    </location>
</feature>
<gene>
    <name evidence="5" type="ORF">Esi_0226_0024</name>
</gene>
<dbReference type="InterPro" id="IPR002110">
    <property type="entry name" value="Ankyrin_rpt"/>
</dbReference>
<dbReference type="OrthoDB" id="75812at2759"/>
<sequence>MNLVFGSFCPLHEGNDRCPCRTLTTNASIWTAAELGDVARVRVSVGVKGRRPDSLDPHGYCPLHLAAQNGRLSVVLYLLEAGASPDGVPADAGGCGATPLHRAAFAGQLPCVRALLSAGASTNAADTSFADMRTPLHKAASQGHKEVCVALMEAGADPNACDAAGNSALDVLCLSVPILPEAMPARSPHSEGSSGAAGGGGSEACSIVVLSSGAGNNWGGVREALERHGGLRRMRARVEGLGNAGSGGGGDHQGEAGSGCIDPGARSSECEKESASVLSAEPVVQTAGAELGVREPEVAALPGQETSCSKKRSGVDAAELASTPSQGQLGAVSVAGTERVVLERAVGKSPRSGGGGGGGVPCGECLLPKVVMVRTTCCGGLICKPCARDVCARRQSCRRCRYRGD</sequence>
<dbReference type="PANTHER" id="PTHR24171">
    <property type="entry name" value="ANKYRIN REPEAT DOMAIN-CONTAINING PROTEIN 39-RELATED"/>
    <property type="match status" value="1"/>
</dbReference>
<dbReference type="PRINTS" id="PR01415">
    <property type="entry name" value="ANKYRIN"/>
</dbReference>
<dbReference type="Pfam" id="PF00023">
    <property type="entry name" value="Ank"/>
    <property type="match status" value="1"/>
</dbReference>
<evidence type="ECO:0000256" key="1">
    <source>
        <dbReference type="ARBA" id="ARBA00022737"/>
    </source>
</evidence>
<dbReference type="InterPro" id="IPR036770">
    <property type="entry name" value="Ankyrin_rpt-contain_sf"/>
</dbReference>
<keyword evidence="6" id="KW-1185">Reference proteome</keyword>
<dbReference type="Pfam" id="PF12796">
    <property type="entry name" value="Ank_2"/>
    <property type="match status" value="1"/>
</dbReference>
<evidence type="ECO:0000313" key="5">
    <source>
        <dbReference type="EMBL" id="CBJ30948.1"/>
    </source>
</evidence>
<protein>
    <submittedName>
        <fullName evidence="5">Chain A, Crystal Structure Of A Designed Full Consensus Ankyrin</fullName>
    </submittedName>
</protein>
<evidence type="ECO:0000256" key="2">
    <source>
        <dbReference type="ARBA" id="ARBA00023043"/>
    </source>
</evidence>
<dbReference type="eggNOG" id="KOG4177">
    <property type="taxonomic scope" value="Eukaryota"/>
</dbReference>
<keyword evidence="1" id="KW-0677">Repeat</keyword>
<dbReference type="PANTHER" id="PTHR24171:SF10">
    <property type="entry name" value="ANKYRIN REPEAT DOMAIN-CONTAINING PROTEIN 29-LIKE"/>
    <property type="match status" value="1"/>
</dbReference>
<dbReference type="EMBL" id="FN649751">
    <property type="protein sequence ID" value="CBJ30948.1"/>
    <property type="molecule type" value="Genomic_DNA"/>
</dbReference>
<evidence type="ECO:0000256" key="3">
    <source>
        <dbReference type="PROSITE-ProRule" id="PRU00023"/>
    </source>
</evidence>
<keyword evidence="2 3" id="KW-0040">ANK repeat</keyword>
<dbReference type="PROSITE" id="PS50297">
    <property type="entry name" value="ANK_REP_REGION"/>
    <property type="match status" value="3"/>
</dbReference>
<reference evidence="5 6" key="1">
    <citation type="journal article" date="2010" name="Nature">
        <title>The Ectocarpus genome and the independent evolution of multicellularity in brown algae.</title>
        <authorList>
            <person name="Cock J.M."/>
            <person name="Sterck L."/>
            <person name="Rouze P."/>
            <person name="Scornet D."/>
            <person name="Allen A.E."/>
            <person name="Amoutzias G."/>
            <person name="Anthouard V."/>
            <person name="Artiguenave F."/>
            <person name="Aury J.M."/>
            <person name="Badger J.H."/>
            <person name="Beszteri B."/>
            <person name="Billiau K."/>
            <person name="Bonnet E."/>
            <person name="Bothwell J.H."/>
            <person name="Bowler C."/>
            <person name="Boyen C."/>
            <person name="Brownlee C."/>
            <person name="Carrano C.J."/>
            <person name="Charrier B."/>
            <person name="Cho G.Y."/>
            <person name="Coelho S.M."/>
            <person name="Collen J."/>
            <person name="Corre E."/>
            <person name="Da Silva C."/>
            <person name="Delage L."/>
            <person name="Delaroque N."/>
            <person name="Dittami S.M."/>
            <person name="Doulbeau S."/>
            <person name="Elias M."/>
            <person name="Farnham G."/>
            <person name="Gachon C.M."/>
            <person name="Gschloessl B."/>
            <person name="Heesch S."/>
            <person name="Jabbari K."/>
            <person name="Jubin C."/>
            <person name="Kawai H."/>
            <person name="Kimura K."/>
            <person name="Kloareg B."/>
            <person name="Kupper F.C."/>
            <person name="Lang D."/>
            <person name="Le Bail A."/>
            <person name="Leblanc C."/>
            <person name="Lerouge P."/>
            <person name="Lohr M."/>
            <person name="Lopez P.J."/>
            <person name="Martens C."/>
            <person name="Maumus F."/>
            <person name="Michel G."/>
            <person name="Miranda-Saavedra D."/>
            <person name="Morales J."/>
            <person name="Moreau H."/>
            <person name="Motomura T."/>
            <person name="Nagasato C."/>
            <person name="Napoli C.A."/>
            <person name="Nelson D.R."/>
            <person name="Nyvall-Collen P."/>
            <person name="Peters A.F."/>
            <person name="Pommier C."/>
            <person name="Potin P."/>
            <person name="Poulain J."/>
            <person name="Quesneville H."/>
            <person name="Read B."/>
            <person name="Rensing S.A."/>
            <person name="Ritter A."/>
            <person name="Rousvoal S."/>
            <person name="Samanta M."/>
            <person name="Samson G."/>
            <person name="Schroeder D.C."/>
            <person name="Segurens B."/>
            <person name="Strittmatter M."/>
            <person name="Tonon T."/>
            <person name="Tregear J.W."/>
            <person name="Valentin K."/>
            <person name="von Dassow P."/>
            <person name="Yamagishi T."/>
            <person name="Van de Peer Y."/>
            <person name="Wincker P."/>
        </authorList>
    </citation>
    <scope>NUCLEOTIDE SEQUENCE [LARGE SCALE GENOMIC DNA]</scope>
    <source>
        <strain evidence="6">Ec32 / CCAP1310/4</strain>
    </source>
</reference>
<evidence type="ECO:0000313" key="6">
    <source>
        <dbReference type="Proteomes" id="UP000002630"/>
    </source>
</evidence>
<dbReference type="PROSITE" id="PS50088">
    <property type="entry name" value="ANK_REPEAT"/>
    <property type="match status" value="3"/>
</dbReference>
<feature type="compositionally biased region" description="Gly residues" evidence="4">
    <location>
        <begin position="242"/>
        <end position="251"/>
    </location>
</feature>
<feature type="repeat" description="ANK" evidence="3">
    <location>
        <begin position="58"/>
        <end position="90"/>
    </location>
</feature>
<dbReference type="SMART" id="SM00248">
    <property type="entry name" value="ANK"/>
    <property type="match status" value="3"/>
</dbReference>
<dbReference type="InParanoid" id="D7FS07"/>